<dbReference type="PANTHER" id="PTHR28250">
    <property type="entry name" value="CYTOCHROME B PRE-MRNA-PROCESSING PROTEIN 6"/>
    <property type="match status" value="1"/>
</dbReference>
<evidence type="ECO:0000313" key="1">
    <source>
        <dbReference type="EMBL" id="CAG8609765.1"/>
    </source>
</evidence>
<organism evidence="1 2">
    <name type="scientific">Ambispora leptoticha</name>
    <dbReference type="NCBI Taxonomy" id="144679"/>
    <lineage>
        <taxon>Eukaryota</taxon>
        <taxon>Fungi</taxon>
        <taxon>Fungi incertae sedis</taxon>
        <taxon>Mucoromycota</taxon>
        <taxon>Glomeromycotina</taxon>
        <taxon>Glomeromycetes</taxon>
        <taxon>Archaeosporales</taxon>
        <taxon>Ambisporaceae</taxon>
        <taxon>Ambispora</taxon>
    </lineage>
</organism>
<proteinExistence type="predicted"/>
<protein>
    <submittedName>
        <fullName evidence="1">3697_t:CDS:1</fullName>
    </submittedName>
</protein>
<name>A0A9N9CSR0_9GLOM</name>
<dbReference type="GO" id="GO:0061671">
    <property type="term" value="C:Cbp3p-Cbp6 complex"/>
    <property type="evidence" value="ECO:0007669"/>
    <property type="project" value="InterPro"/>
</dbReference>
<keyword evidence="2" id="KW-1185">Reference proteome</keyword>
<dbReference type="EMBL" id="CAJVPS010004955">
    <property type="protein sequence ID" value="CAG8609765.1"/>
    <property type="molecule type" value="Genomic_DNA"/>
</dbReference>
<dbReference type="GO" id="GO:0043022">
    <property type="term" value="F:ribosome binding"/>
    <property type="evidence" value="ECO:0007669"/>
    <property type="project" value="InterPro"/>
</dbReference>
<dbReference type="CDD" id="cd20251">
    <property type="entry name" value="Complex1_LYR_SF"/>
    <property type="match status" value="1"/>
</dbReference>
<evidence type="ECO:0000313" key="2">
    <source>
        <dbReference type="Proteomes" id="UP000789508"/>
    </source>
</evidence>
<dbReference type="GO" id="GO:0034551">
    <property type="term" value="P:mitochondrial respiratory chain complex III assembly"/>
    <property type="evidence" value="ECO:0007669"/>
    <property type="project" value="TreeGrafter"/>
</dbReference>
<dbReference type="InterPro" id="IPR037653">
    <property type="entry name" value="Cbp6"/>
</dbReference>
<accession>A0A9N9CSR0</accession>
<dbReference type="AlphaFoldDB" id="A0A9N9CSR0"/>
<gene>
    <name evidence="1" type="ORF">ALEPTO_LOCUS8507</name>
</gene>
<dbReference type="OrthoDB" id="2107880at2759"/>
<comment type="caution">
    <text evidence="1">The sequence shown here is derived from an EMBL/GenBank/DDBJ whole genome shotgun (WGS) entry which is preliminary data.</text>
</comment>
<reference evidence="1" key="1">
    <citation type="submission" date="2021-06" db="EMBL/GenBank/DDBJ databases">
        <authorList>
            <person name="Kallberg Y."/>
            <person name="Tangrot J."/>
            <person name="Rosling A."/>
        </authorList>
    </citation>
    <scope>NUCLEOTIDE SEQUENCE</scope>
    <source>
        <strain evidence="1">FL130A</strain>
    </source>
</reference>
<dbReference type="Proteomes" id="UP000789508">
    <property type="component" value="Unassembled WGS sequence"/>
</dbReference>
<sequence>MVQIHKTPTELLHLYRSFLRLSSRWPKDHLRPDRDLKKVIRSSVKEKFRKNSNVQEPEALTTLYQEAERELDALKRLLDNEFKAKYPLSQKIASPADNPAYYSGLMEAIDKAINKKLPDSSNAWYKRIFGL</sequence>
<dbReference type="PANTHER" id="PTHR28250:SF1">
    <property type="entry name" value="CYTOCHROME B PRE-MRNA-PROCESSING PROTEIN 6"/>
    <property type="match status" value="1"/>
</dbReference>
<dbReference type="Pfam" id="PF20180">
    <property type="entry name" value="UQCC2_CBP6"/>
    <property type="match status" value="1"/>
</dbReference>